<proteinExistence type="predicted"/>
<dbReference type="EMBL" id="CAADEY010000004">
    <property type="protein sequence ID" value="VFJ43151.1"/>
    <property type="molecule type" value="Genomic_DNA"/>
</dbReference>
<evidence type="ECO:0000259" key="1">
    <source>
        <dbReference type="Pfam" id="PF14261"/>
    </source>
</evidence>
<dbReference type="AlphaFoldDB" id="A0A450RVI4"/>
<sequence>MADTQETNDAYDSPWKEALEHAFPEFMAFYFPAAHARIDWAQGHEFKNTELRQVARDAELGRRFADALAQVTLTDGEERWVYVHVEIQGQRDSGFARRMFVYNYWLFDRYARPVASLAVLADEDEGWRPDHYGFEVFDCRHTLEFPIVKLMDYADRVELLESNPNPFALVTAAHLRTRQTKGDTDARYRAKLALVRLLYRRDWDRQRILDLFAVLDWMMRLPDELEQQLWQKIEIIEGETKMRYVTSVERLAIRKGMQQGMQQGRLEGKTEGAATILERQLTKRFGSLNDEIRSRINAATLEQLDLWADRILDAATVNAVFEGH</sequence>
<dbReference type="PANTHER" id="PTHR35586:SF1">
    <property type="entry name" value="SLL1691 PROTEIN"/>
    <property type="match status" value="1"/>
</dbReference>
<accession>A0A450RVI4</accession>
<dbReference type="PANTHER" id="PTHR35586">
    <property type="entry name" value="SLL1691 PROTEIN"/>
    <property type="match status" value="1"/>
</dbReference>
<reference evidence="2" key="1">
    <citation type="submission" date="2019-02" db="EMBL/GenBank/DDBJ databases">
        <authorList>
            <person name="Gruber-Vodicka R. H."/>
            <person name="Seah K. B. B."/>
        </authorList>
    </citation>
    <scope>NUCLEOTIDE SEQUENCE</scope>
    <source>
        <strain evidence="2">BECK_DK161</strain>
    </source>
</reference>
<feature type="domain" description="DUF4351" evidence="1">
    <location>
        <begin position="267"/>
        <end position="317"/>
    </location>
</feature>
<dbReference type="InterPro" id="IPR025587">
    <property type="entry name" value="DUF4351"/>
</dbReference>
<evidence type="ECO:0000313" key="2">
    <source>
        <dbReference type="EMBL" id="VFJ43151.1"/>
    </source>
</evidence>
<name>A0A450RVI4_9GAMM</name>
<protein>
    <recommendedName>
        <fullName evidence="1">DUF4351 domain-containing protein</fullName>
    </recommendedName>
</protein>
<organism evidence="2">
    <name type="scientific">Candidatus Kentrum sp. DK</name>
    <dbReference type="NCBI Taxonomy" id="2126562"/>
    <lineage>
        <taxon>Bacteria</taxon>
        <taxon>Pseudomonadati</taxon>
        <taxon>Pseudomonadota</taxon>
        <taxon>Gammaproteobacteria</taxon>
        <taxon>Candidatus Kentrum</taxon>
    </lineage>
</organism>
<gene>
    <name evidence="2" type="ORF">BECKDK2373C_GA0170839_100436</name>
</gene>
<dbReference type="Pfam" id="PF14261">
    <property type="entry name" value="DUF4351"/>
    <property type="match status" value="1"/>
</dbReference>